<feature type="domain" description="EF-hand" evidence="18">
    <location>
        <begin position="51"/>
        <end position="86"/>
    </location>
</feature>
<dbReference type="GO" id="GO:0005509">
    <property type="term" value="F:calcium ion binding"/>
    <property type="evidence" value="ECO:0007669"/>
    <property type="project" value="InterPro"/>
</dbReference>
<dbReference type="PROSITE" id="PS51417">
    <property type="entry name" value="ARF"/>
    <property type="match status" value="1"/>
</dbReference>
<reference evidence="19 20" key="1">
    <citation type="journal article" date="2022" name="Nat. Ecol. Evol.">
        <title>A masculinizing supergene underlies an exaggerated male reproductive morph in a spider.</title>
        <authorList>
            <person name="Hendrickx F."/>
            <person name="De Corte Z."/>
            <person name="Sonet G."/>
            <person name="Van Belleghem S.M."/>
            <person name="Kostlbacher S."/>
            <person name="Vangestel C."/>
        </authorList>
    </citation>
    <scope>NUCLEOTIDE SEQUENCE [LARGE SCALE GENOMIC DNA]</scope>
    <source>
        <strain evidence="19">W744_W776</strain>
    </source>
</reference>
<dbReference type="GO" id="GO:0008395">
    <property type="term" value="F:steroid hydroxylase activity"/>
    <property type="evidence" value="ECO:0007669"/>
    <property type="project" value="TreeGrafter"/>
</dbReference>
<evidence type="ECO:0000256" key="12">
    <source>
        <dbReference type="ARBA" id="ARBA00023033"/>
    </source>
</evidence>
<comment type="similarity">
    <text evidence="4">Belongs to the cytochrome P450 family.</text>
</comment>
<dbReference type="PROSITE" id="PS51419">
    <property type="entry name" value="RAB"/>
    <property type="match status" value="1"/>
</dbReference>
<dbReference type="EMBL" id="JAFNEN010000033">
    <property type="protein sequence ID" value="KAG8199013.1"/>
    <property type="molecule type" value="Genomic_DNA"/>
</dbReference>
<dbReference type="InterPro" id="IPR017972">
    <property type="entry name" value="Cyt_P450_CS"/>
</dbReference>
<dbReference type="GO" id="GO:0005506">
    <property type="term" value="F:iron ion binding"/>
    <property type="evidence" value="ECO:0007669"/>
    <property type="project" value="InterPro"/>
</dbReference>
<evidence type="ECO:0000256" key="2">
    <source>
        <dbReference type="ARBA" id="ARBA00004174"/>
    </source>
</evidence>
<keyword evidence="5" id="KW-0349">Heme</keyword>
<dbReference type="PRINTS" id="PR00449">
    <property type="entry name" value="RASTRNSFRMNG"/>
</dbReference>
<comment type="subcellular location">
    <subcellularLocation>
        <location evidence="3">Endoplasmic reticulum membrane</location>
        <topology evidence="3">Peripheral membrane protein</topology>
    </subcellularLocation>
    <subcellularLocation>
        <location evidence="2">Microsome membrane</location>
        <topology evidence="2">Peripheral membrane protein</topology>
    </subcellularLocation>
</comment>
<dbReference type="PROSITE" id="PS00018">
    <property type="entry name" value="EF_HAND_1"/>
    <property type="match status" value="1"/>
</dbReference>
<evidence type="ECO:0000256" key="17">
    <source>
        <dbReference type="SAM" id="Phobius"/>
    </source>
</evidence>
<evidence type="ECO:0000313" key="19">
    <source>
        <dbReference type="EMBL" id="KAG8199013.1"/>
    </source>
</evidence>
<dbReference type="Proteomes" id="UP000827092">
    <property type="component" value="Unassembled WGS sequence"/>
</dbReference>
<evidence type="ECO:0000313" key="20">
    <source>
        <dbReference type="Proteomes" id="UP000827092"/>
    </source>
</evidence>
<keyword evidence="9" id="KW-0492">Microsome</keyword>
<dbReference type="FunFam" id="3.40.50.300:FF:001822">
    <property type="entry name" value="RAB family"/>
    <property type="match status" value="1"/>
</dbReference>
<dbReference type="CDD" id="cd11055">
    <property type="entry name" value="CYP3A-like"/>
    <property type="match status" value="1"/>
</dbReference>
<evidence type="ECO:0000256" key="9">
    <source>
        <dbReference type="ARBA" id="ARBA00022848"/>
    </source>
</evidence>
<dbReference type="PROSITE" id="PS51420">
    <property type="entry name" value="RHO"/>
    <property type="match status" value="1"/>
</dbReference>
<dbReference type="Gene3D" id="3.40.50.300">
    <property type="entry name" value="P-loop containing nucleotide triphosphate hydrolases"/>
    <property type="match status" value="1"/>
</dbReference>
<dbReference type="Gene3D" id="1.10.630.10">
    <property type="entry name" value="Cytochrome P450"/>
    <property type="match status" value="1"/>
</dbReference>
<dbReference type="CDD" id="cd00051">
    <property type="entry name" value="EFh"/>
    <property type="match status" value="1"/>
</dbReference>
<evidence type="ECO:0000256" key="6">
    <source>
        <dbReference type="ARBA" id="ARBA00022723"/>
    </source>
</evidence>
<evidence type="ECO:0000256" key="16">
    <source>
        <dbReference type="SAM" id="MobiDB-lite"/>
    </source>
</evidence>
<dbReference type="SUPFAM" id="SSF48264">
    <property type="entry name" value="Cytochrome P450"/>
    <property type="match status" value="1"/>
</dbReference>
<dbReference type="SMART" id="SM00054">
    <property type="entry name" value="EFh"/>
    <property type="match status" value="1"/>
</dbReference>
<keyword evidence="11" id="KW-0408">Iron</keyword>
<dbReference type="PANTHER" id="PTHR24302">
    <property type="entry name" value="CYTOCHROME P450 FAMILY 3"/>
    <property type="match status" value="1"/>
</dbReference>
<dbReference type="GO" id="GO:0005525">
    <property type="term" value="F:GTP binding"/>
    <property type="evidence" value="ECO:0007669"/>
    <property type="project" value="InterPro"/>
</dbReference>
<dbReference type="InterPro" id="IPR050705">
    <property type="entry name" value="Cytochrome_P450_3A"/>
</dbReference>
<dbReference type="PROSITE" id="PS00086">
    <property type="entry name" value="CYTOCHROME_P450"/>
    <property type="match status" value="1"/>
</dbReference>
<dbReference type="Pfam" id="PF13499">
    <property type="entry name" value="EF-hand_7"/>
    <property type="match status" value="1"/>
</dbReference>
<dbReference type="GO" id="GO:0016705">
    <property type="term" value="F:oxidoreductase activity, acting on paired donors, with incorporation or reduction of molecular oxygen"/>
    <property type="evidence" value="ECO:0007669"/>
    <property type="project" value="InterPro"/>
</dbReference>
<name>A0AAV6VSD9_9ARAC</name>
<dbReference type="GO" id="GO:0003924">
    <property type="term" value="F:GTPase activity"/>
    <property type="evidence" value="ECO:0007669"/>
    <property type="project" value="InterPro"/>
</dbReference>
<dbReference type="AlphaFoldDB" id="A0AAV6VSD9"/>
<keyword evidence="7" id="KW-0256">Endoplasmic reticulum</keyword>
<dbReference type="SMART" id="SM00173">
    <property type="entry name" value="RAS"/>
    <property type="match status" value="1"/>
</dbReference>
<dbReference type="InterPro" id="IPR001128">
    <property type="entry name" value="Cyt_P450"/>
</dbReference>
<gene>
    <name evidence="19" type="ORF">JTE90_001809</name>
</gene>
<dbReference type="FunFam" id="1.10.630.10:FF:000042">
    <property type="entry name" value="Cytochrome P450"/>
    <property type="match status" value="1"/>
</dbReference>
<dbReference type="SUPFAM" id="SSF52540">
    <property type="entry name" value="P-loop containing nucleoside triphosphate hydrolases"/>
    <property type="match status" value="1"/>
</dbReference>
<feature type="region of interest" description="Disordered" evidence="16">
    <location>
        <begin position="469"/>
        <end position="498"/>
    </location>
</feature>
<dbReference type="GO" id="GO:0020037">
    <property type="term" value="F:heme binding"/>
    <property type="evidence" value="ECO:0007669"/>
    <property type="project" value="InterPro"/>
</dbReference>
<dbReference type="InterPro" id="IPR018247">
    <property type="entry name" value="EF_Hand_1_Ca_BS"/>
</dbReference>
<dbReference type="InterPro" id="IPR001806">
    <property type="entry name" value="Small_GTPase"/>
</dbReference>
<dbReference type="Pfam" id="PF00071">
    <property type="entry name" value="Ras"/>
    <property type="match status" value="1"/>
</dbReference>
<protein>
    <recommendedName>
        <fullName evidence="18">EF-hand domain-containing protein</fullName>
    </recommendedName>
</protein>
<dbReference type="NCBIfam" id="TIGR00231">
    <property type="entry name" value="small_GTP"/>
    <property type="match status" value="1"/>
</dbReference>
<evidence type="ECO:0000256" key="13">
    <source>
        <dbReference type="ARBA" id="ARBA00023136"/>
    </source>
</evidence>
<feature type="compositionally biased region" description="Polar residues" evidence="16">
    <location>
        <begin position="488"/>
        <end position="498"/>
    </location>
</feature>
<dbReference type="SUPFAM" id="SSF47473">
    <property type="entry name" value="EF-hand"/>
    <property type="match status" value="1"/>
</dbReference>
<evidence type="ECO:0000256" key="15">
    <source>
        <dbReference type="SAM" id="Coils"/>
    </source>
</evidence>
<dbReference type="InterPro" id="IPR011992">
    <property type="entry name" value="EF-hand-dom_pair"/>
</dbReference>
<dbReference type="CDD" id="cd00154">
    <property type="entry name" value="Rab"/>
    <property type="match status" value="1"/>
</dbReference>
<dbReference type="SMART" id="SM00175">
    <property type="entry name" value="RAB"/>
    <property type="match status" value="1"/>
</dbReference>
<feature type="transmembrane region" description="Helical" evidence="17">
    <location>
        <begin position="1012"/>
        <end position="1035"/>
    </location>
</feature>
<proteinExistence type="inferred from homology"/>
<feature type="transmembrane region" description="Helical" evidence="17">
    <location>
        <begin position="717"/>
        <end position="738"/>
    </location>
</feature>
<keyword evidence="13 17" id="KW-0472">Membrane</keyword>
<dbReference type="PROSITE" id="PS50222">
    <property type="entry name" value="EF_HAND_2"/>
    <property type="match status" value="1"/>
</dbReference>
<dbReference type="SMART" id="SM00176">
    <property type="entry name" value="RAN"/>
    <property type="match status" value="1"/>
</dbReference>
<dbReference type="PANTHER" id="PTHR24302:SF15">
    <property type="entry name" value="FATTY-ACID PEROXYGENASE"/>
    <property type="match status" value="1"/>
</dbReference>
<organism evidence="19 20">
    <name type="scientific">Oedothorax gibbosus</name>
    <dbReference type="NCBI Taxonomy" id="931172"/>
    <lineage>
        <taxon>Eukaryota</taxon>
        <taxon>Metazoa</taxon>
        <taxon>Ecdysozoa</taxon>
        <taxon>Arthropoda</taxon>
        <taxon>Chelicerata</taxon>
        <taxon>Arachnida</taxon>
        <taxon>Araneae</taxon>
        <taxon>Araneomorphae</taxon>
        <taxon>Entelegynae</taxon>
        <taxon>Araneoidea</taxon>
        <taxon>Linyphiidae</taxon>
        <taxon>Erigoninae</taxon>
        <taxon>Oedothorax</taxon>
    </lineage>
</organism>
<dbReference type="SMART" id="SM00177">
    <property type="entry name" value="ARF"/>
    <property type="match status" value="1"/>
</dbReference>
<evidence type="ECO:0000256" key="8">
    <source>
        <dbReference type="ARBA" id="ARBA00022837"/>
    </source>
</evidence>
<dbReference type="Pfam" id="PF00067">
    <property type="entry name" value="p450"/>
    <property type="match status" value="1"/>
</dbReference>
<dbReference type="SMART" id="SM00174">
    <property type="entry name" value="RHO"/>
    <property type="match status" value="1"/>
</dbReference>
<keyword evidence="8" id="KW-0106">Calcium</keyword>
<dbReference type="InterPro" id="IPR002048">
    <property type="entry name" value="EF_hand_dom"/>
</dbReference>
<dbReference type="InterPro" id="IPR005225">
    <property type="entry name" value="Small_GTP-bd"/>
</dbReference>
<dbReference type="InterPro" id="IPR036396">
    <property type="entry name" value="Cyt_P450_sf"/>
</dbReference>
<evidence type="ECO:0000256" key="5">
    <source>
        <dbReference type="ARBA" id="ARBA00022617"/>
    </source>
</evidence>
<evidence type="ECO:0000256" key="4">
    <source>
        <dbReference type="ARBA" id="ARBA00010617"/>
    </source>
</evidence>
<evidence type="ECO:0000256" key="10">
    <source>
        <dbReference type="ARBA" id="ARBA00023002"/>
    </source>
</evidence>
<feature type="coiled-coil region" evidence="15">
    <location>
        <begin position="158"/>
        <end position="247"/>
    </location>
</feature>
<keyword evidence="17" id="KW-0812">Transmembrane</keyword>
<dbReference type="Gene3D" id="1.10.238.10">
    <property type="entry name" value="EF-hand"/>
    <property type="match status" value="1"/>
</dbReference>
<keyword evidence="15" id="KW-0175">Coiled coil</keyword>
<evidence type="ECO:0000259" key="18">
    <source>
        <dbReference type="PROSITE" id="PS50222"/>
    </source>
</evidence>
<feature type="transmembrane region" description="Helical" evidence="17">
    <location>
        <begin position="934"/>
        <end position="952"/>
    </location>
</feature>
<evidence type="ECO:0000256" key="14">
    <source>
        <dbReference type="ARBA" id="ARBA00043906"/>
    </source>
</evidence>
<comment type="cofactor">
    <cofactor evidence="1">
        <name>heme</name>
        <dbReference type="ChEBI" id="CHEBI:30413"/>
    </cofactor>
</comment>
<evidence type="ECO:0000256" key="1">
    <source>
        <dbReference type="ARBA" id="ARBA00001971"/>
    </source>
</evidence>
<evidence type="ECO:0000256" key="7">
    <source>
        <dbReference type="ARBA" id="ARBA00022824"/>
    </source>
</evidence>
<dbReference type="GO" id="GO:0005789">
    <property type="term" value="C:endoplasmic reticulum membrane"/>
    <property type="evidence" value="ECO:0007669"/>
    <property type="project" value="UniProtKB-SubCell"/>
</dbReference>
<keyword evidence="20" id="KW-1185">Reference proteome</keyword>
<keyword evidence="12" id="KW-0503">Monooxygenase</keyword>
<feature type="coiled-coil region" evidence="15">
    <location>
        <begin position="276"/>
        <end position="342"/>
    </location>
</feature>
<accession>A0AAV6VSD9</accession>
<comment type="function">
    <text evidence="14">Cytochromes P450 are a group of heme-thiolate monooxygenases. They oxidize a variety of structurally unrelated compounds, including steroids, fatty acids, and xenobiotics.</text>
</comment>
<dbReference type="InterPro" id="IPR027417">
    <property type="entry name" value="P-loop_NTPase"/>
</dbReference>
<comment type="caution">
    <text evidence="19">The sequence shown here is derived from an EMBL/GenBank/DDBJ whole genome shotgun (WGS) entry which is preliminary data.</text>
</comment>
<keyword evidence="6" id="KW-0479">Metal-binding</keyword>
<keyword evidence="17" id="KW-1133">Transmembrane helix</keyword>
<evidence type="ECO:0000256" key="3">
    <source>
        <dbReference type="ARBA" id="ARBA00004406"/>
    </source>
</evidence>
<sequence length="1208" mass="137999">MLAHHPPSSPSGDLRATLENKARELFSLCDPRGKGYATQTDLQALWGELPLHPSEVERVFSELDADGDGKLTLQEFTDGFGVFLGIDTLPCQQQQEDNEAANEVEDDEMLEELLDHLGARNLFTDEEYLREMWQRVRKQDPVMLSNFENFISKMAGDLKESSQERTKLQNTMNRRKQDHETQVQSLYMEMEEQLKVEKEKILQQEQEKEQRLRSELETELSLKDNQLKTLLEKHAEMESQLAELNSEDSAKKYENMQISKDRDELESRLCASERMLSDMKNQLKLLRQKSIEERRNRAQSALRRSEGIALERENLVMELHHLKEVNKKLLDEKDELVQSTAQNTPTIIYSPCRTLKVDLTYTEWRRLTVNAGPNVPLKSPENHQNDEPDKTFKELNLKCDQPFHNLGNYEKSFHTVSLDRDRTYSDVFLDKDNSHVLKRGSSDGGRPEDMEGFSSAKIDSNLRNNLNYSPKEFGKCTPPPSSVRCKSRPNSEASNISRKPSLQYKLTKHKSVLEDAAPTRVFKVVFVGDSGVGKTSILQRFCTDTFKSTFSATIGVDFQVKTIEVDGERIALQLWDTAGQERFRSMTHQYFRKADGIIVVYDVTSESTFRNVRNWMHNIKEGAQEGVMVMLLGNKVDLCVYETDRVVRTKDGTRLADEYESLFFETSAKTGDSISDAIDALASILKTKEDEAMEHTLKYTKISYKNLHNPPTTSMEVTTTLLIIIATYLGFVIGRWALKRRSTHQLFRKYGIPGPHPSFLTGNMSQLRAGQTPNETITRWIKEYGNVFGYFIGGVPYVVVNDLDLLKQVFVKDFHVFSNRPEMVLDVSPLNKTLLALKDKRWKEVRSILTPTFSSGKIKLMTSIVDKKVDVTVSVVSKRADKNEMFDIYELIQGLTLDVIADCALAMKTHCQENPKDIFLIAVRDFFKYAQNPAVDFAIVFPFVGSIMTFVTKNMTAGQMTDLIVDNVNSAIEARKRDPSIKSVDILQLMLDSRENDSTGSELTDEEIIANAYIFLLAGYETTATALAFTFYLLIKHPEIQEKLYKEIQEAGDVNYNTVQNLQYLDQVFSESLRYYPPVTGFVTRYCDADHQLGSYTVPKGSNVLAPVWDIHHDPDLWPDPWTFNPDRFSPDNKTHLNSMAFLPFGAGRRNCVGARFAQLEAKLALFRLLKEFRFEACEKTDDPLVLVCPTVIINPANGVYLRAVRRQ</sequence>
<evidence type="ECO:0000256" key="11">
    <source>
        <dbReference type="ARBA" id="ARBA00023004"/>
    </source>
</evidence>
<dbReference type="PROSITE" id="PS51421">
    <property type="entry name" value="RAS"/>
    <property type="match status" value="1"/>
</dbReference>
<keyword evidence="10" id="KW-0560">Oxidoreductase</keyword>